<feature type="chain" id="PRO_5046158210" description="Lipoprotein" evidence="1">
    <location>
        <begin position="41"/>
        <end position="173"/>
    </location>
</feature>
<evidence type="ECO:0000256" key="1">
    <source>
        <dbReference type="SAM" id="SignalP"/>
    </source>
</evidence>
<dbReference type="EMBL" id="JARAVY010000004">
    <property type="protein sequence ID" value="MDX2909493.1"/>
    <property type="molecule type" value="Genomic_DNA"/>
</dbReference>
<proteinExistence type="predicted"/>
<evidence type="ECO:0000313" key="2">
    <source>
        <dbReference type="EMBL" id="MDX2909493.1"/>
    </source>
</evidence>
<keyword evidence="1" id="KW-0732">Signal</keyword>
<dbReference type="RefSeq" id="WP_236067554.1">
    <property type="nucleotide sequence ID" value="NZ_JAGJBZ010000002.1"/>
</dbReference>
<organism evidence="2 3">
    <name type="scientific">Streptomyces griseiscabiei</name>
    <dbReference type="NCBI Taxonomy" id="2993540"/>
    <lineage>
        <taxon>Bacteria</taxon>
        <taxon>Bacillati</taxon>
        <taxon>Actinomycetota</taxon>
        <taxon>Actinomycetes</taxon>
        <taxon>Kitasatosporales</taxon>
        <taxon>Streptomycetaceae</taxon>
        <taxon>Streptomyces</taxon>
    </lineage>
</organism>
<sequence length="173" mass="17994">MPIPPTTRSPIEHVRTFTGPARGALSVAALALLTLTLATACGGGGDDDAAADRRASKTPAMSAAPEAGVVAPAKVEVIAELTGCKPKIRIDADELRQGVCHTPEVDYLVTTFPEEKYKETWLESAAIYGGKYLVGARWVVSAKPELLEGLRAKLGGTVRELSGLGPSPAPSTS</sequence>
<reference evidence="2 3" key="1">
    <citation type="journal article" date="2023" name="Microb. Genom.">
        <title>Mesoterricola silvestris gen. nov., sp. nov., Mesoterricola sediminis sp. nov., Geothrix oryzae sp. nov., Geothrix edaphica sp. nov., Geothrix rubra sp. nov., and Geothrix limicola sp. nov., six novel members of Acidobacteriota isolated from soils.</title>
        <authorList>
            <person name="Weisberg A.J."/>
            <person name="Pearce E."/>
            <person name="Kramer C.G."/>
            <person name="Chang J.H."/>
            <person name="Clarke C.R."/>
        </authorList>
    </citation>
    <scope>NUCLEOTIDE SEQUENCE [LARGE SCALE GENOMIC DNA]</scope>
    <source>
        <strain evidence="2 3">NRRL_B-2795</strain>
    </source>
</reference>
<comment type="caution">
    <text evidence="2">The sequence shown here is derived from an EMBL/GenBank/DDBJ whole genome shotgun (WGS) entry which is preliminary data.</text>
</comment>
<feature type="signal peptide" evidence="1">
    <location>
        <begin position="1"/>
        <end position="40"/>
    </location>
</feature>
<gene>
    <name evidence="2" type="ORF">PV517_12395</name>
</gene>
<protein>
    <recommendedName>
        <fullName evidence="4">Lipoprotein</fullName>
    </recommendedName>
</protein>
<evidence type="ECO:0008006" key="4">
    <source>
        <dbReference type="Google" id="ProtNLM"/>
    </source>
</evidence>
<keyword evidence="3" id="KW-1185">Reference proteome</keyword>
<accession>A0ABU4L1C8</accession>
<evidence type="ECO:0000313" key="3">
    <source>
        <dbReference type="Proteomes" id="UP001271723"/>
    </source>
</evidence>
<name>A0ABU4L1C8_9ACTN</name>
<dbReference type="Proteomes" id="UP001271723">
    <property type="component" value="Unassembled WGS sequence"/>
</dbReference>